<proteinExistence type="inferred from homology"/>
<evidence type="ECO:0000256" key="7">
    <source>
        <dbReference type="ARBA" id="ARBA00022840"/>
    </source>
</evidence>
<keyword evidence="5 9" id="KW-0547">Nucleotide-binding</keyword>
<gene>
    <name evidence="12" type="ORF">HU200_038865</name>
</gene>
<dbReference type="PROSITE" id="PS00107">
    <property type="entry name" value="PROTEIN_KINASE_ATP"/>
    <property type="match status" value="1"/>
</dbReference>
<name>A0A835EIT1_9POAL</name>
<evidence type="ECO:0000256" key="5">
    <source>
        <dbReference type="ARBA" id="ARBA00022741"/>
    </source>
</evidence>
<feature type="binding site" evidence="9">
    <location>
        <position position="137"/>
    </location>
    <ligand>
        <name>ATP</name>
        <dbReference type="ChEBI" id="CHEBI:30616"/>
    </ligand>
</feature>
<keyword evidence="4" id="KW-0808">Transferase</keyword>
<evidence type="ECO:0000256" key="2">
    <source>
        <dbReference type="ARBA" id="ARBA00012409"/>
    </source>
</evidence>
<feature type="domain" description="Protein kinase" evidence="11">
    <location>
        <begin position="108"/>
        <end position="283"/>
    </location>
</feature>
<evidence type="ECO:0000256" key="4">
    <source>
        <dbReference type="ARBA" id="ARBA00022679"/>
    </source>
</evidence>
<dbReference type="InterPro" id="IPR008271">
    <property type="entry name" value="Ser/Thr_kinase_AS"/>
</dbReference>
<dbReference type="EC" id="2.7.11.23" evidence="2"/>
<dbReference type="AlphaFoldDB" id="A0A835EIT1"/>
<dbReference type="GO" id="GO:0007346">
    <property type="term" value="P:regulation of mitotic cell cycle"/>
    <property type="evidence" value="ECO:0007669"/>
    <property type="project" value="TreeGrafter"/>
</dbReference>
<evidence type="ECO:0000256" key="9">
    <source>
        <dbReference type="PROSITE-ProRule" id="PRU10141"/>
    </source>
</evidence>
<evidence type="ECO:0000256" key="8">
    <source>
        <dbReference type="ARBA" id="ARBA00049280"/>
    </source>
</evidence>
<dbReference type="GO" id="GO:0008353">
    <property type="term" value="F:RNA polymerase II CTD heptapeptide repeat kinase activity"/>
    <property type="evidence" value="ECO:0007669"/>
    <property type="project" value="UniProtKB-EC"/>
</dbReference>
<evidence type="ECO:0000256" key="10">
    <source>
        <dbReference type="RuleBase" id="RU000304"/>
    </source>
</evidence>
<dbReference type="GO" id="GO:0005524">
    <property type="term" value="F:ATP binding"/>
    <property type="evidence" value="ECO:0007669"/>
    <property type="project" value="UniProtKB-UniRule"/>
</dbReference>
<protein>
    <recommendedName>
        <fullName evidence="2">[RNA-polymerase]-subunit kinase</fullName>
        <ecNumber evidence="2">2.7.11.23</ecNumber>
    </recommendedName>
</protein>
<dbReference type="InterPro" id="IPR017441">
    <property type="entry name" value="Protein_kinase_ATP_BS"/>
</dbReference>
<dbReference type="GO" id="GO:0005634">
    <property type="term" value="C:nucleus"/>
    <property type="evidence" value="ECO:0007669"/>
    <property type="project" value="TreeGrafter"/>
</dbReference>
<sequence length="283" mass="30329">MRAATPYLNPSPDDMSSPCSLWGSELRTCVGLGIEGALPVYTTLERTLPIPHPHPQRDLLGLAHSRSFDPALLMAAAVALNLPALNDGASCLAEPAAASFKFESIDNYEMVEEIGEGTFGIVAKARDRRTGETLAVKCVRGSEGSKPHFLREAGCLAACRGHPNIVDLRGLAVDDATGDLFLVMEFAGPTTLRRHLTTRAGPLTEAEIRASIRQLLAAAERMHAAGIVHRDIKPDNILVSGFGSDLKLCDFGSATAARPLGKAYTERRVGTEKYNVPEQLMGI</sequence>
<dbReference type="SUPFAM" id="SSF56112">
    <property type="entry name" value="Protein kinase-like (PK-like)"/>
    <property type="match status" value="1"/>
</dbReference>
<dbReference type="InterPro" id="IPR050108">
    <property type="entry name" value="CDK"/>
</dbReference>
<evidence type="ECO:0000256" key="6">
    <source>
        <dbReference type="ARBA" id="ARBA00022777"/>
    </source>
</evidence>
<evidence type="ECO:0000256" key="1">
    <source>
        <dbReference type="ARBA" id="ARBA00006485"/>
    </source>
</evidence>
<dbReference type="OrthoDB" id="648396at2759"/>
<evidence type="ECO:0000313" key="12">
    <source>
        <dbReference type="EMBL" id="KAF8693468.1"/>
    </source>
</evidence>
<comment type="catalytic activity">
    <reaction evidence="8">
        <text>[DNA-directed RNA polymerase] + ATP = phospho-[DNA-directed RNA polymerase] + ADP + H(+)</text>
        <dbReference type="Rhea" id="RHEA:10216"/>
        <dbReference type="Rhea" id="RHEA-COMP:11321"/>
        <dbReference type="Rhea" id="RHEA-COMP:11322"/>
        <dbReference type="ChEBI" id="CHEBI:15378"/>
        <dbReference type="ChEBI" id="CHEBI:30616"/>
        <dbReference type="ChEBI" id="CHEBI:43176"/>
        <dbReference type="ChEBI" id="CHEBI:68546"/>
        <dbReference type="ChEBI" id="CHEBI:456216"/>
        <dbReference type="EC" id="2.7.11.23"/>
    </reaction>
</comment>
<dbReference type="Pfam" id="PF00069">
    <property type="entry name" value="Pkinase"/>
    <property type="match status" value="1"/>
</dbReference>
<keyword evidence="3" id="KW-0597">Phosphoprotein</keyword>
<dbReference type="EMBL" id="JACEFO010001924">
    <property type="protein sequence ID" value="KAF8693468.1"/>
    <property type="molecule type" value="Genomic_DNA"/>
</dbReference>
<comment type="similarity">
    <text evidence="1">Belongs to the protein kinase superfamily. CMGC Ser/Thr protein kinase family. CDC2/CDKX subfamily.</text>
</comment>
<dbReference type="Proteomes" id="UP000636709">
    <property type="component" value="Unassembled WGS sequence"/>
</dbReference>
<keyword evidence="7 9" id="KW-0067">ATP-binding</keyword>
<dbReference type="SMART" id="SM00220">
    <property type="entry name" value="S_TKc"/>
    <property type="match status" value="1"/>
</dbReference>
<evidence type="ECO:0000256" key="3">
    <source>
        <dbReference type="ARBA" id="ARBA00022553"/>
    </source>
</evidence>
<keyword evidence="10" id="KW-0723">Serine/threonine-protein kinase</keyword>
<evidence type="ECO:0000259" key="11">
    <source>
        <dbReference type="PROSITE" id="PS50011"/>
    </source>
</evidence>
<dbReference type="InterPro" id="IPR011009">
    <property type="entry name" value="Kinase-like_dom_sf"/>
</dbReference>
<dbReference type="PANTHER" id="PTHR24056:SF432">
    <property type="entry name" value="OS10G0154500 PROTEIN"/>
    <property type="match status" value="1"/>
</dbReference>
<accession>A0A835EIT1</accession>
<dbReference type="PANTHER" id="PTHR24056">
    <property type="entry name" value="CELL DIVISION PROTEIN KINASE"/>
    <property type="match status" value="1"/>
</dbReference>
<evidence type="ECO:0000313" key="13">
    <source>
        <dbReference type="Proteomes" id="UP000636709"/>
    </source>
</evidence>
<comment type="caution">
    <text evidence="12">The sequence shown here is derived from an EMBL/GenBank/DDBJ whole genome shotgun (WGS) entry which is preliminary data.</text>
</comment>
<organism evidence="12 13">
    <name type="scientific">Digitaria exilis</name>
    <dbReference type="NCBI Taxonomy" id="1010633"/>
    <lineage>
        <taxon>Eukaryota</taxon>
        <taxon>Viridiplantae</taxon>
        <taxon>Streptophyta</taxon>
        <taxon>Embryophyta</taxon>
        <taxon>Tracheophyta</taxon>
        <taxon>Spermatophyta</taxon>
        <taxon>Magnoliopsida</taxon>
        <taxon>Liliopsida</taxon>
        <taxon>Poales</taxon>
        <taxon>Poaceae</taxon>
        <taxon>PACMAD clade</taxon>
        <taxon>Panicoideae</taxon>
        <taxon>Panicodae</taxon>
        <taxon>Paniceae</taxon>
        <taxon>Anthephorinae</taxon>
        <taxon>Digitaria</taxon>
    </lineage>
</organism>
<dbReference type="PROSITE" id="PS00108">
    <property type="entry name" value="PROTEIN_KINASE_ST"/>
    <property type="match status" value="1"/>
</dbReference>
<keyword evidence="6" id="KW-0418">Kinase</keyword>
<dbReference type="PROSITE" id="PS50011">
    <property type="entry name" value="PROTEIN_KINASE_DOM"/>
    <property type="match status" value="1"/>
</dbReference>
<dbReference type="Gene3D" id="1.10.510.10">
    <property type="entry name" value="Transferase(Phosphotransferase) domain 1"/>
    <property type="match status" value="1"/>
</dbReference>
<dbReference type="InterPro" id="IPR000719">
    <property type="entry name" value="Prot_kinase_dom"/>
</dbReference>
<keyword evidence="13" id="KW-1185">Reference proteome</keyword>
<reference evidence="12" key="1">
    <citation type="submission" date="2020-07" db="EMBL/GenBank/DDBJ databases">
        <title>Genome sequence and genetic diversity analysis of an under-domesticated orphan crop, white fonio (Digitaria exilis).</title>
        <authorList>
            <person name="Bennetzen J.L."/>
            <person name="Chen S."/>
            <person name="Ma X."/>
            <person name="Wang X."/>
            <person name="Yssel A.E.J."/>
            <person name="Chaluvadi S.R."/>
            <person name="Johnson M."/>
            <person name="Gangashetty P."/>
            <person name="Hamidou F."/>
            <person name="Sanogo M.D."/>
            <person name="Zwaenepoel A."/>
            <person name="Wallace J."/>
            <person name="Van De Peer Y."/>
            <person name="Van Deynze A."/>
        </authorList>
    </citation>
    <scope>NUCLEOTIDE SEQUENCE</scope>
    <source>
        <tissue evidence="12">Leaves</tissue>
    </source>
</reference>